<dbReference type="InterPro" id="IPR038635">
    <property type="entry name" value="CCR4-NOT_su2/3/5_C_sf"/>
</dbReference>
<dbReference type="PANTHER" id="PTHR23326">
    <property type="entry name" value="CCR4 NOT-RELATED"/>
    <property type="match status" value="1"/>
</dbReference>
<dbReference type="InterPro" id="IPR040168">
    <property type="entry name" value="Not2/3/5"/>
</dbReference>
<dbReference type="GO" id="GO:0000289">
    <property type="term" value="P:nuclear-transcribed mRNA poly(A) tail shortening"/>
    <property type="evidence" value="ECO:0007669"/>
    <property type="project" value="UniProtKB-ARBA"/>
</dbReference>
<dbReference type="GO" id="GO:0030015">
    <property type="term" value="C:CCR4-NOT core complex"/>
    <property type="evidence" value="ECO:0007669"/>
    <property type="project" value="InterPro"/>
</dbReference>
<proteinExistence type="inferred from homology"/>
<evidence type="ECO:0000256" key="4">
    <source>
        <dbReference type="SAM" id="MobiDB-lite"/>
    </source>
</evidence>
<evidence type="ECO:0000256" key="1">
    <source>
        <dbReference type="ARBA" id="ARBA00007682"/>
    </source>
</evidence>
<feature type="compositionally biased region" description="Polar residues" evidence="4">
    <location>
        <begin position="1"/>
        <end position="13"/>
    </location>
</feature>
<evidence type="ECO:0000256" key="2">
    <source>
        <dbReference type="ARBA" id="ARBA00023015"/>
    </source>
</evidence>
<dbReference type="Proteomes" id="UP000310689">
    <property type="component" value="Unassembled WGS sequence"/>
</dbReference>
<name>A0A4T0KEQ0_WALIC</name>
<feature type="region of interest" description="Disordered" evidence="4">
    <location>
        <begin position="394"/>
        <end position="426"/>
    </location>
</feature>
<dbReference type="Pfam" id="PF04153">
    <property type="entry name" value="NOT2_3_5_C"/>
    <property type="match status" value="1"/>
</dbReference>
<feature type="compositionally biased region" description="Low complexity" evidence="4">
    <location>
        <begin position="81"/>
        <end position="92"/>
    </location>
</feature>
<protein>
    <recommendedName>
        <fullName evidence="5">NOT2/NOT3/NOT5 C-terminal domain-containing protein</fullName>
    </recommendedName>
</protein>
<feature type="compositionally biased region" description="Low complexity" evidence="4">
    <location>
        <begin position="400"/>
        <end position="426"/>
    </location>
</feature>
<reference evidence="6 7" key="1">
    <citation type="submission" date="2019-03" db="EMBL/GenBank/DDBJ databases">
        <title>Sequencing 23 genomes of Wallemia ichthyophaga.</title>
        <authorList>
            <person name="Gostincar C."/>
        </authorList>
    </citation>
    <scope>NUCLEOTIDE SEQUENCE [LARGE SCALE GENOMIC DNA]</scope>
    <source>
        <strain evidence="6 7">EXF-6200</strain>
    </source>
</reference>
<feature type="compositionally biased region" description="Low complexity" evidence="4">
    <location>
        <begin position="167"/>
        <end position="184"/>
    </location>
</feature>
<keyword evidence="3" id="KW-0804">Transcription</keyword>
<organism evidence="6 7">
    <name type="scientific">Wallemia ichthyophaga</name>
    <dbReference type="NCBI Taxonomy" id="245174"/>
    <lineage>
        <taxon>Eukaryota</taxon>
        <taxon>Fungi</taxon>
        <taxon>Dikarya</taxon>
        <taxon>Basidiomycota</taxon>
        <taxon>Wallemiomycotina</taxon>
        <taxon>Wallemiomycetes</taxon>
        <taxon>Wallemiales</taxon>
        <taxon>Wallemiaceae</taxon>
        <taxon>Wallemia</taxon>
    </lineage>
</organism>
<dbReference type="Gene3D" id="2.30.30.1020">
    <property type="entry name" value="CCR4-NOT complex subunit 2/3/5, C-terminal domain"/>
    <property type="match status" value="1"/>
</dbReference>
<feature type="compositionally biased region" description="Polar residues" evidence="4">
    <location>
        <begin position="47"/>
        <end position="64"/>
    </location>
</feature>
<dbReference type="EMBL" id="SPOI01000003">
    <property type="protein sequence ID" value="TIB42899.1"/>
    <property type="molecule type" value="Genomic_DNA"/>
</dbReference>
<feature type="compositionally biased region" description="Polar residues" evidence="4">
    <location>
        <begin position="144"/>
        <end position="161"/>
    </location>
</feature>
<evidence type="ECO:0000256" key="3">
    <source>
        <dbReference type="ARBA" id="ARBA00023163"/>
    </source>
</evidence>
<sequence>MRQTPQRPQSMNPPNLPFRPPYAPYLAAPHVLRGFAPIQQQQQQRQSFNQPSLTPNSNPRQNSFPYAGPSPVTAAQAHPINNNSSNQSQLLNVGVIPSQSEPRLDPNDFPALGAPTQQSQQQQNHYSQPTAPSALNQDEFPALSSDQSSLNGVQPKSSESIRQPYFPSNTSRTPAPASASNAASQRDKRNFMFEMTAAQNPNAQQPNLPMAQTPAQQVLVSPADRFGLLGLLNIIRMSSSDMGMLALGSDLTNLGLDLSSPTMLNSTFVSPFSDNNARDAATLEPEFTLPACYNVQPPPPAFTKVAEFHDETLFYIFYTHAKDVMQQVAAIELFNRNWRYHKDLGLWLTKESGSEPVQKTPMLERGSYIFFDPKSWEKIKREFVLVYDQLEEKPAGGKVSSNLSNESASAAPVAPSTVQPPSIAAN</sequence>
<dbReference type="OrthoDB" id="25391at2759"/>
<dbReference type="GO" id="GO:0006355">
    <property type="term" value="P:regulation of DNA-templated transcription"/>
    <property type="evidence" value="ECO:0007669"/>
    <property type="project" value="InterPro"/>
</dbReference>
<feature type="compositionally biased region" description="Polar residues" evidence="4">
    <location>
        <begin position="124"/>
        <end position="136"/>
    </location>
</feature>
<feature type="domain" description="NOT2/NOT3/NOT5 C-terminal" evidence="5">
    <location>
        <begin position="266"/>
        <end position="390"/>
    </location>
</feature>
<gene>
    <name evidence="6" type="ORF">E3P86_00180</name>
</gene>
<accession>A0A4T0KEQ0</accession>
<evidence type="ECO:0000313" key="6">
    <source>
        <dbReference type="EMBL" id="TIB42899.1"/>
    </source>
</evidence>
<comment type="similarity">
    <text evidence="1">Belongs to the CNOT2/3/5 family.</text>
</comment>
<comment type="caution">
    <text evidence="6">The sequence shown here is derived from an EMBL/GenBank/DDBJ whole genome shotgun (WGS) entry which is preliminary data.</text>
</comment>
<evidence type="ECO:0000313" key="7">
    <source>
        <dbReference type="Proteomes" id="UP000310689"/>
    </source>
</evidence>
<keyword evidence="2" id="KW-0805">Transcription regulation</keyword>
<feature type="compositionally biased region" description="Pro residues" evidence="4">
    <location>
        <begin position="14"/>
        <end position="23"/>
    </location>
</feature>
<dbReference type="InterPro" id="IPR007282">
    <property type="entry name" value="NOT2/3/5_C"/>
</dbReference>
<evidence type="ECO:0000259" key="5">
    <source>
        <dbReference type="Pfam" id="PF04153"/>
    </source>
</evidence>
<feature type="region of interest" description="Disordered" evidence="4">
    <location>
        <begin position="1"/>
        <end position="185"/>
    </location>
</feature>
<dbReference type="AlphaFoldDB" id="A0A4T0KEQ0"/>